<evidence type="ECO:0000313" key="1">
    <source>
        <dbReference type="EMBL" id="CAE80014.1"/>
    </source>
</evidence>
<dbReference type="HOGENOM" id="CLU_1324301_0_0_7"/>
<dbReference type="RefSeq" id="WP_011164616.1">
    <property type="nucleotide sequence ID" value="NC_005363.1"/>
</dbReference>
<name>Q6ML43_BDEBA</name>
<sequence length="207" mass="23976">MKTVSAFLLVILFTNITHAMGDLERGILFFSNMYSFGTLLPEIEGRIAIKKLEYEKKKVEFRQQLELNRQELRKQFLQSERTRQQEHRAFLVEQRQLVQDKNSSFANTVNLAQELFLGIVSRQSLAEEIQARASQDPDLTEQWAALLMDAQINTPLAQLNIEEVERLMFTALDLQSSLESVMENIQLQIESVDFDLQLIEQKLGTLQ</sequence>
<dbReference type="KEGG" id="bba:Bd2178"/>
<keyword evidence="2" id="KW-1185">Reference proteome</keyword>
<accession>Q6ML43</accession>
<gene>
    <name evidence="1" type="ordered locus">Bd2178</name>
</gene>
<proteinExistence type="predicted"/>
<dbReference type="EMBL" id="BX842651">
    <property type="protein sequence ID" value="CAE80014.1"/>
    <property type="molecule type" value="Genomic_DNA"/>
</dbReference>
<dbReference type="AlphaFoldDB" id="Q6ML43"/>
<evidence type="ECO:0000313" key="2">
    <source>
        <dbReference type="Proteomes" id="UP000008080"/>
    </source>
</evidence>
<organism evidence="1 2">
    <name type="scientific">Bdellovibrio bacteriovorus (strain ATCC 15356 / DSM 50701 / NCIMB 9529 / HD100)</name>
    <dbReference type="NCBI Taxonomy" id="264462"/>
    <lineage>
        <taxon>Bacteria</taxon>
        <taxon>Pseudomonadati</taxon>
        <taxon>Bdellovibrionota</taxon>
        <taxon>Bdellovibrionia</taxon>
        <taxon>Bdellovibrionales</taxon>
        <taxon>Pseudobdellovibrionaceae</taxon>
        <taxon>Bdellovibrio</taxon>
    </lineage>
</organism>
<protein>
    <submittedName>
        <fullName evidence="1">Uncharacterized protein</fullName>
    </submittedName>
</protein>
<reference evidence="1 2" key="1">
    <citation type="journal article" date="2004" name="Science">
        <title>A predator unmasked: life cycle of Bdellovibrio bacteriovorus from a genomic perspective.</title>
        <authorList>
            <person name="Rendulic S."/>
            <person name="Jagtap P."/>
            <person name="Rosinus A."/>
            <person name="Eppinger M."/>
            <person name="Baar C."/>
            <person name="Lanz C."/>
            <person name="Keller H."/>
            <person name="Lambert C."/>
            <person name="Evans K.J."/>
            <person name="Goesmann A."/>
            <person name="Meyer F."/>
            <person name="Sockett R.E."/>
            <person name="Schuster S.C."/>
        </authorList>
    </citation>
    <scope>NUCLEOTIDE SEQUENCE [LARGE SCALE GENOMIC DNA]</scope>
    <source>
        <strain evidence="2">ATCC 15356 / DSM 50701 / NCIMB 9529 / HD100</strain>
    </source>
</reference>
<dbReference type="Proteomes" id="UP000008080">
    <property type="component" value="Chromosome"/>
</dbReference>
<dbReference type="GeneID" id="93013117"/>
<dbReference type="STRING" id="264462.Bd2178"/>